<evidence type="ECO:0008006" key="4">
    <source>
        <dbReference type="Google" id="ProtNLM"/>
    </source>
</evidence>
<protein>
    <recommendedName>
        <fullName evidence="4">Extracellular protein</fullName>
    </recommendedName>
</protein>
<comment type="caution">
    <text evidence="2">The sequence shown here is derived from an EMBL/GenBank/DDBJ whole genome shotgun (WGS) entry which is preliminary data.</text>
</comment>
<name>A0ABW4D1D9_9LACO</name>
<proteinExistence type="predicted"/>
<feature type="chain" id="PRO_5045339793" description="Extracellular protein" evidence="1">
    <location>
        <begin position="28"/>
        <end position="170"/>
    </location>
</feature>
<feature type="signal peptide" evidence="1">
    <location>
        <begin position="1"/>
        <end position="27"/>
    </location>
</feature>
<keyword evidence="1" id="KW-0732">Signal</keyword>
<reference evidence="3" key="1">
    <citation type="journal article" date="2019" name="Int. J. Syst. Evol. Microbiol.">
        <title>The Global Catalogue of Microorganisms (GCM) 10K type strain sequencing project: providing services to taxonomists for standard genome sequencing and annotation.</title>
        <authorList>
            <consortium name="The Broad Institute Genomics Platform"/>
            <consortium name="The Broad Institute Genome Sequencing Center for Infectious Disease"/>
            <person name="Wu L."/>
            <person name="Ma J."/>
        </authorList>
    </citation>
    <scope>NUCLEOTIDE SEQUENCE [LARGE SCALE GENOMIC DNA]</scope>
    <source>
        <strain evidence="3">CCM 8979</strain>
    </source>
</reference>
<keyword evidence="3" id="KW-1185">Reference proteome</keyword>
<dbReference type="RefSeq" id="WP_203642318.1">
    <property type="nucleotide sequence ID" value="NZ_BOLN01000001.1"/>
</dbReference>
<evidence type="ECO:0000313" key="3">
    <source>
        <dbReference type="Proteomes" id="UP001597189"/>
    </source>
</evidence>
<evidence type="ECO:0000313" key="2">
    <source>
        <dbReference type="EMBL" id="MFD1454396.1"/>
    </source>
</evidence>
<evidence type="ECO:0000256" key="1">
    <source>
        <dbReference type="SAM" id="SignalP"/>
    </source>
</evidence>
<sequence>MHLHKQLTTLALLTGGLLLGATGTVTANAKYQGHSSTPTELRGTWYQYQGKHKWLKIKITKHAFNWNNQLRYTPQKKSWHQLYIKKYKKGQDAGDGIKGYGGTNYVFNGKLKFDYQRLGNFWLSKQRVKGQRVMKSYKNMFDFKVYTKKKIAHDYSYQYKGKQYMNRIGR</sequence>
<dbReference type="EMBL" id="JBHTOD010000001">
    <property type="protein sequence ID" value="MFD1454396.1"/>
    <property type="molecule type" value="Genomic_DNA"/>
</dbReference>
<organism evidence="2 3">
    <name type="scientific">Levilactobacillus lanxiensis</name>
    <dbReference type="NCBI Taxonomy" id="2799568"/>
    <lineage>
        <taxon>Bacteria</taxon>
        <taxon>Bacillati</taxon>
        <taxon>Bacillota</taxon>
        <taxon>Bacilli</taxon>
        <taxon>Lactobacillales</taxon>
        <taxon>Lactobacillaceae</taxon>
        <taxon>Levilactobacillus</taxon>
    </lineage>
</organism>
<gene>
    <name evidence="2" type="ORF">ACFQ44_01725</name>
</gene>
<dbReference type="Proteomes" id="UP001597189">
    <property type="component" value="Unassembled WGS sequence"/>
</dbReference>
<accession>A0ABW4D1D9</accession>